<dbReference type="STRING" id="931089.CDES_06250"/>
<dbReference type="RefSeq" id="WP_231686513.1">
    <property type="nucleotide sequence ID" value="NZ_CP009220.1"/>
</dbReference>
<gene>
    <name evidence="1" type="ORF">CDES_06250</name>
</gene>
<protein>
    <submittedName>
        <fullName evidence="1">Uncharacterized protein</fullName>
    </submittedName>
</protein>
<dbReference type="Proteomes" id="UP000068067">
    <property type="component" value="Chromosome"/>
</dbReference>
<accession>A0A0M4CDN3</accession>
<organism evidence="1 2">
    <name type="scientific">Corynebacterium deserti GIMN1.010</name>
    <dbReference type="NCBI Taxonomy" id="931089"/>
    <lineage>
        <taxon>Bacteria</taxon>
        <taxon>Bacillati</taxon>
        <taxon>Actinomycetota</taxon>
        <taxon>Actinomycetes</taxon>
        <taxon>Mycobacteriales</taxon>
        <taxon>Corynebacteriaceae</taxon>
        <taxon>Corynebacterium</taxon>
    </lineage>
</organism>
<reference evidence="1 2" key="1">
    <citation type="submission" date="2014-08" db="EMBL/GenBank/DDBJ databases">
        <title>Complete genome sequence of Corynebacterium deserti GIMN1.010 (=DSM 45689), isolated from desert sand in western China.</title>
        <authorList>
            <person name="Ruckert C."/>
            <person name="Albersmeier A."/>
            <person name="Kalinowski J."/>
        </authorList>
    </citation>
    <scope>NUCLEOTIDE SEQUENCE [LARGE SCALE GENOMIC DNA]</scope>
    <source>
        <strain evidence="1 2">GIMN1.010</strain>
    </source>
</reference>
<name>A0A0M4CDN3_9CORY</name>
<dbReference type="KEGG" id="cdx:CDES_06250"/>
<evidence type="ECO:0000313" key="1">
    <source>
        <dbReference type="EMBL" id="ALC05678.1"/>
    </source>
</evidence>
<evidence type="ECO:0000313" key="2">
    <source>
        <dbReference type="Proteomes" id="UP000068067"/>
    </source>
</evidence>
<proteinExistence type="predicted"/>
<dbReference type="AlphaFoldDB" id="A0A0M4CDN3"/>
<dbReference type="EMBL" id="CP009220">
    <property type="protein sequence ID" value="ALC05678.1"/>
    <property type="molecule type" value="Genomic_DNA"/>
</dbReference>
<sequence length="112" mass="12780">MIFPDPPVGRLAEVIDVAWRLVAAHGWNKVSTREEIAARIATRAFAELGPRLHDHMAREYLHIHRLLTGAEFPRDLLPDGLETWAGTPFYEVTGHAPLKVRRCGRSRMGRRF</sequence>
<keyword evidence="2" id="KW-1185">Reference proteome</keyword>
<dbReference type="PATRIC" id="fig|931089.4.peg.1270"/>